<evidence type="ECO:0000256" key="3">
    <source>
        <dbReference type="ARBA" id="ARBA00022679"/>
    </source>
</evidence>
<dbReference type="EMBL" id="QAON01000025">
    <property type="protein sequence ID" value="PTQ87069.1"/>
    <property type="molecule type" value="Genomic_DNA"/>
</dbReference>
<dbReference type="InterPro" id="IPR036890">
    <property type="entry name" value="HATPase_C_sf"/>
</dbReference>
<evidence type="ECO:0000259" key="6">
    <source>
        <dbReference type="PROSITE" id="PS50104"/>
    </source>
</evidence>
<dbReference type="Pfam" id="PF13676">
    <property type="entry name" value="TIR_2"/>
    <property type="match status" value="1"/>
</dbReference>
<comment type="catalytic activity">
    <reaction evidence="1">
        <text>ATP + protein L-histidine = ADP + protein N-phospho-L-histidine.</text>
        <dbReference type="EC" id="2.7.13.3"/>
    </reaction>
</comment>
<feature type="domain" description="Histidine kinase" evidence="7">
    <location>
        <begin position="430"/>
        <end position="527"/>
    </location>
</feature>
<dbReference type="PROSITE" id="PS50109">
    <property type="entry name" value="HIS_KIN"/>
    <property type="match status" value="1"/>
</dbReference>
<evidence type="ECO:0000256" key="4">
    <source>
        <dbReference type="ARBA" id="ARBA00022777"/>
    </source>
</evidence>
<dbReference type="PANTHER" id="PTHR43047:SF72">
    <property type="entry name" value="OSMOSENSING HISTIDINE PROTEIN KINASE SLN1"/>
    <property type="match status" value="1"/>
</dbReference>
<dbReference type="InterPro" id="IPR000157">
    <property type="entry name" value="TIR_dom"/>
</dbReference>
<dbReference type="SMART" id="SM00448">
    <property type="entry name" value="REC"/>
    <property type="match status" value="1"/>
</dbReference>
<dbReference type="PANTHER" id="PTHR43047">
    <property type="entry name" value="TWO-COMPONENT HISTIDINE PROTEIN KINASE"/>
    <property type="match status" value="1"/>
</dbReference>
<evidence type="ECO:0000256" key="5">
    <source>
        <dbReference type="PROSITE-ProRule" id="PRU00169"/>
    </source>
</evidence>
<organism evidence="9 10">
    <name type="scientific">Agitococcus lubricus</name>
    <dbReference type="NCBI Taxonomy" id="1077255"/>
    <lineage>
        <taxon>Bacteria</taxon>
        <taxon>Pseudomonadati</taxon>
        <taxon>Pseudomonadota</taxon>
        <taxon>Gammaproteobacteria</taxon>
        <taxon>Moraxellales</taxon>
        <taxon>Moraxellaceae</taxon>
        <taxon>Agitococcus</taxon>
    </lineage>
</organism>
<evidence type="ECO:0000313" key="10">
    <source>
        <dbReference type="Proteomes" id="UP000244223"/>
    </source>
</evidence>
<dbReference type="GO" id="GO:0000155">
    <property type="term" value="F:phosphorelay sensor kinase activity"/>
    <property type="evidence" value="ECO:0007669"/>
    <property type="project" value="TreeGrafter"/>
</dbReference>
<dbReference type="SUPFAM" id="SSF52200">
    <property type="entry name" value="Toll/Interleukin receptor TIR domain"/>
    <property type="match status" value="1"/>
</dbReference>
<dbReference type="InterPro" id="IPR003594">
    <property type="entry name" value="HATPase_dom"/>
</dbReference>
<dbReference type="Pfam" id="PF02518">
    <property type="entry name" value="HATPase_c"/>
    <property type="match status" value="1"/>
</dbReference>
<dbReference type="Pfam" id="PF00072">
    <property type="entry name" value="Response_reg"/>
    <property type="match status" value="1"/>
</dbReference>
<reference evidence="9 10" key="1">
    <citation type="submission" date="2018-04" db="EMBL/GenBank/DDBJ databases">
        <title>Genomic Encyclopedia of Archaeal and Bacterial Type Strains, Phase II (KMG-II): from individual species to whole genera.</title>
        <authorList>
            <person name="Goeker M."/>
        </authorList>
    </citation>
    <scope>NUCLEOTIDE SEQUENCE [LARGE SCALE GENOMIC DNA]</scope>
    <source>
        <strain evidence="9 10">DSM 5822</strain>
    </source>
</reference>
<feature type="domain" description="TIR" evidence="6">
    <location>
        <begin position="8"/>
        <end position="140"/>
    </location>
</feature>
<dbReference type="AlphaFoldDB" id="A0A2T5IT89"/>
<dbReference type="PROSITE" id="PS50104">
    <property type="entry name" value="TIR"/>
    <property type="match status" value="1"/>
</dbReference>
<dbReference type="InterPro" id="IPR011006">
    <property type="entry name" value="CheY-like_superfamily"/>
</dbReference>
<keyword evidence="10" id="KW-1185">Reference proteome</keyword>
<dbReference type="InterPro" id="IPR001789">
    <property type="entry name" value="Sig_transdc_resp-reg_receiver"/>
</dbReference>
<protein>
    <recommendedName>
        <fullName evidence="2">histidine kinase</fullName>
        <ecNumber evidence="2">2.7.13.3</ecNumber>
    </recommendedName>
</protein>
<dbReference type="Gene3D" id="3.40.50.2300">
    <property type="match status" value="1"/>
</dbReference>
<keyword evidence="5" id="KW-0597">Phosphoprotein</keyword>
<dbReference type="SUPFAM" id="SSF52172">
    <property type="entry name" value="CheY-like"/>
    <property type="match status" value="1"/>
</dbReference>
<feature type="modified residue" description="4-aspartylphosphate" evidence="5">
    <location>
        <position position="229"/>
    </location>
</feature>
<dbReference type="OrthoDB" id="9759232at2"/>
<keyword evidence="4 9" id="KW-0418">Kinase</keyword>
<dbReference type="InterPro" id="IPR005467">
    <property type="entry name" value="His_kinase_dom"/>
</dbReference>
<comment type="caution">
    <text evidence="9">The sequence shown here is derived from an EMBL/GenBank/DDBJ whole genome shotgun (WGS) entry which is preliminary data.</text>
</comment>
<feature type="domain" description="Response regulatory" evidence="8">
    <location>
        <begin position="179"/>
        <end position="288"/>
    </location>
</feature>
<proteinExistence type="predicted"/>
<dbReference type="SUPFAM" id="SSF55874">
    <property type="entry name" value="ATPase domain of HSP90 chaperone/DNA topoisomerase II/histidine kinase"/>
    <property type="match status" value="1"/>
</dbReference>
<dbReference type="Gene3D" id="3.30.565.10">
    <property type="entry name" value="Histidine kinase-like ATPase, C-terminal domain"/>
    <property type="match status" value="1"/>
</dbReference>
<evidence type="ECO:0000313" key="9">
    <source>
        <dbReference type="EMBL" id="PTQ87069.1"/>
    </source>
</evidence>
<evidence type="ECO:0000259" key="8">
    <source>
        <dbReference type="PROSITE" id="PS50110"/>
    </source>
</evidence>
<dbReference type="GO" id="GO:0009927">
    <property type="term" value="F:histidine phosphotransfer kinase activity"/>
    <property type="evidence" value="ECO:0007669"/>
    <property type="project" value="TreeGrafter"/>
</dbReference>
<evidence type="ECO:0000259" key="7">
    <source>
        <dbReference type="PROSITE" id="PS50109"/>
    </source>
</evidence>
<sequence>MSHKDTRHEWDVFISHASEDKSDVVRPLAEALARRGLRVWYDEYTLKLGNSIRREIDRGLTSSRFGIVVLSPSFMQKEWPQKELDFLVSVDDARSRRILPVWHNLNAKQVQDHFPLLADRIAVTTDAGISAIADKMVEAIVATQDDGCPRPLEELSQQRLYDLLVTQPGVKTSHLQSMRILHVEDEPLQGLLLAQNIEKAVGARCDVAAEGIEALDKLKQGSFDIVLSDIMMPRMGGLELYLQINALYPDLPVVFVSGFSEYDKLPCAGYILKPYSVDEIINKVADILDDAGLFRLSHSLFTDGNLTYRQLSSGRDIISLFLSRYRSDDLFESALRHKIKDVVRKFCQQTHKGMTGDKVAKNLVTNLSRLEKLMEQIRHGSKNGLYKILRGIEEDIHSERPGVTMSILSPKRLPASIAGADAETFLALCIMEFIGNALDAITKKASIRVVVRTKKTRNALFASVWNDGPEIPENMASRVFDEGVSSKGEGRGMGLYIIKRISERFGAEVSLDQADGVQFSVVLPLEQQVVPNKRFQSDLPSVSLEVNR</sequence>
<dbReference type="InterPro" id="IPR035897">
    <property type="entry name" value="Toll_tir_struct_dom_sf"/>
</dbReference>
<dbReference type="Gene3D" id="3.40.50.10140">
    <property type="entry name" value="Toll/interleukin-1 receptor homology (TIR) domain"/>
    <property type="match status" value="1"/>
</dbReference>
<dbReference type="SMART" id="SM00255">
    <property type="entry name" value="TIR"/>
    <property type="match status" value="1"/>
</dbReference>
<dbReference type="GO" id="GO:0005886">
    <property type="term" value="C:plasma membrane"/>
    <property type="evidence" value="ECO:0007669"/>
    <property type="project" value="TreeGrafter"/>
</dbReference>
<dbReference type="RefSeq" id="WP_107866960.1">
    <property type="nucleotide sequence ID" value="NZ_QAON01000025.1"/>
</dbReference>
<keyword evidence="3" id="KW-0808">Transferase</keyword>
<evidence type="ECO:0000256" key="1">
    <source>
        <dbReference type="ARBA" id="ARBA00000085"/>
    </source>
</evidence>
<gene>
    <name evidence="9" type="ORF">C8N29_12514</name>
</gene>
<evidence type="ECO:0000256" key="2">
    <source>
        <dbReference type="ARBA" id="ARBA00012438"/>
    </source>
</evidence>
<dbReference type="Proteomes" id="UP000244223">
    <property type="component" value="Unassembled WGS sequence"/>
</dbReference>
<dbReference type="PROSITE" id="PS50110">
    <property type="entry name" value="RESPONSE_REGULATORY"/>
    <property type="match status" value="1"/>
</dbReference>
<dbReference type="EC" id="2.7.13.3" evidence="2"/>
<name>A0A2T5IT89_9GAMM</name>
<accession>A0A2T5IT89</accession>
<dbReference type="SMART" id="SM00387">
    <property type="entry name" value="HATPase_c"/>
    <property type="match status" value="1"/>
</dbReference>